<dbReference type="EnsemblPlants" id="MELO3C035075.2.1">
    <property type="protein sequence ID" value="MELO3C035075.2.1"/>
    <property type="gene ID" value="MELO3C035075.2"/>
</dbReference>
<reference evidence="1" key="1">
    <citation type="submission" date="2023-03" db="UniProtKB">
        <authorList>
            <consortium name="EnsemblPlants"/>
        </authorList>
    </citation>
    <scope>IDENTIFICATION</scope>
</reference>
<evidence type="ECO:0000313" key="1">
    <source>
        <dbReference type="EnsemblPlants" id="MELO3C035075.2.1"/>
    </source>
</evidence>
<proteinExistence type="predicted"/>
<name>A0A9I9EKJ6_CUCME</name>
<protein>
    <submittedName>
        <fullName evidence="1">Uncharacterized protein</fullName>
    </submittedName>
</protein>
<sequence length="154" mass="18311">MVQNIKLKRNEMYSYTRRRRRRNGEIVFKNLEEIEIYALPRLACLHNGKCTIKFPSLEILYTVGLCEMETFSHRILSLPKLKYMGIEKCEFQISPGQDINVIIRTRFQIILTTKYLTLSIQPTKKQEQKKFQLSQIKEVRQTAHMETNRDGEQN</sequence>
<dbReference type="AlphaFoldDB" id="A0A9I9EKJ6"/>
<dbReference type="Gramene" id="MELO3C035075.2.1">
    <property type="protein sequence ID" value="MELO3C035075.2.1"/>
    <property type="gene ID" value="MELO3C035075.2"/>
</dbReference>
<organism evidence="1">
    <name type="scientific">Cucumis melo</name>
    <name type="common">Muskmelon</name>
    <dbReference type="NCBI Taxonomy" id="3656"/>
    <lineage>
        <taxon>Eukaryota</taxon>
        <taxon>Viridiplantae</taxon>
        <taxon>Streptophyta</taxon>
        <taxon>Embryophyta</taxon>
        <taxon>Tracheophyta</taxon>
        <taxon>Spermatophyta</taxon>
        <taxon>Magnoliopsida</taxon>
        <taxon>eudicotyledons</taxon>
        <taxon>Gunneridae</taxon>
        <taxon>Pentapetalae</taxon>
        <taxon>rosids</taxon>
        <taxon>fabids</taxon>
        <taxon>Cucurbitales</taxon>
        <taxon>Cucurbitaceae</taxon>
        <taxon>Benincaseae</taxon>
        <taxon>Cucumis</taxon>
    </lineage>
</organism>
<accession>A0A9I9EKJ6</accession>